<dbReference type="KEGG" id="dci:113472887"/>
<reference evidence="2" key="1">
    <citation type="submission" date="2025-08" db="UniProtKB">
        <authorList>
            <consortium name="RefSeq"/>
        </authorList>
    </citation>
    <scope>IDENTIFICATION</scope>
</reference>
<keyword evidence="1" id="KW-1185">Reference proteome</keyword>
<dbReference type="SUPFAM" id="SSF101898">
    <property type="entry name" value="NHL repeat"/>
    <property type="match status" value="1"/>
</dbReference>
<dbReference type="PaxDb" id="121845-A0A3Q0JJA9"/>
<accession>A0A3Q0JJA9</accession>
<evidence type="ECO:0000313" key="1">
    <source>
        <dbReference type="Proteomes" id="UP000079169"/>
    </source>
</evidence>
<dbReference type="RefSeq" id="XP_026688476.1">
    <property type="nucleotide sequence ID" value="XM_026832675.1"/>
</dbReference>
<protein>
    <submittedName>
        <fullName evidence="2">Uncharacterized protein LOC113472887</fullName>
    </submittedName>
</protein>
<gene>
    <name evidence="2" type="primary">LOC113472887</name>
</gene>
<proteinExistence type="predicted"/>
<organism evidence="1 2">
    <name type="scientific">Diaphorina citri</name>
    <name type="common">Asian citrus psyllid</name>
    <dbReference type="NCBI Taxonomy" id="121845"/>
    <lineage>
        <taxon>Eukaryota</taxon>
        <taxon>Metazoa</taxon>
        <taxon>Ecdysozoa</taxon>
        <taxon>Arthropoda</taxon>
        <taxon>Hexapoda</taxon>
        <taxon>Insecta</taxon>
        <taxon>Pterygota</taxon>
        <taxon>Neoptera</taxon>
        <taxon>Paraneoptera</taxon>
        <taxon>Hemiptera</taxon>
        <taxon>Sternorrhyncha</taxon>
        <taxon>Psylloidea</taxon>
        <taxon>Psyllidae</taxon>
        <taxon>Diaphorininae</taxon>
        <taxon>Diaphorina</taxon>
    </lineage>
</organism>
<evidence type="ECO:0000313" key="2">
    <source>
        <dbReference type="RefSeq" id="XP_026688476.1"/>
    </source>
</evidence>
<name>A0A3Q0JJA9_DIACI</name>
<sequence>MSDFLLSCPPSVFDFFVDVCWTVDNVVVLLDEKCNVYRIDDDLPVRLITQTKSVEGTYKPHMIGFKQGLVIFCANGDIQFWVPEGSVTKGQNQVWVKESELVQSEHVIEMVTLYPIDTDILIGWSHQGCLVSINLGTSSIESLHEFGCGFTTLVLLEPDETHVVTLNTKQELCIWLLSSGKLVSIHITLFNDIL</sequence>
<dbReference type="AlphaFoldDB" id="A0A3Q0JJA9"/>
<dbReference type="Proteomes" id="UP000079169">
    <property type="component" value="Unplaced"/>
</dbReference>
<dbReference type="GeneID" id="113472887"/>